<feature type="domain" description="F-box" evidence="1">
    <location>
        <begin position="60"/>
        <end position="94"/>
    </location>
</feature>
<evidence type="ECO:0000313" key="2">
    <source>
        <dbReference type="EMBL" id="KAH0465654.1"/>
    </source>
</evidence>
<dbReference type="InterPro" id="IPR001810">
    <property type="entry name" value="F-box_dom"/>
</dbReference>
<dbReference type="Pfam" id="PF00646">
    <property type="entry name" value="F-box"/>
    <property type="match status" value="1"/>
</dbReference>
<proteinExistence type="predicted"/>
<comment type="caution">
    <text evidence="2">The sequence shown here is derived from an EMBL/GenBank/DDBJ whole genome shotgun (WGS) entry which is preliminary data.</text>
</comment>
<dbReference type="CDD" id="cd09917">
    <property type="entry name" value="F-box_SF"/>
    <property type="match status" value="1"/>
</dbReference>
<evidence type="ECO:0000313" key="3">
    <source>
        <dbReference type="Proteomes" id="UP000775213"/>
    </source>
</evidence>
<dbReference type="PROSITE" id="PS50181">
    <property type="entry name" value="FBOX"/>
    <property type="match status" value="1"/>
</dbReference>
<gene>
    <name evidence="2" type="ORF">IEQ34_005757</name>
</gene>
<keyword evidence="3" id="KW-1185">Reference proteome</keyword>
<dbReference type="InterPro" id="IPR036047">
    <property type="entry name" value="F-box-like_dom_sf"/>
</dbReference>
<protein>
    <recommendedName>
        <fullName evidence="1">F-box domain-containing protein</fullName>
    </recommendedName>
</protein>
<reference evidence="2 3" key="1">
    <citation type="journal article" date="2021" name="Hortic Res">
        <title>Chromosome-scale assembly of the Dendrobium chrysotoxum genome enhances the understanding of orchid evolution.</title>
        <authorList>
            <person name="Zhang Y."/>
            <person name="Zhang G.Q."/>
            <person name="Zhang D."/>
            <person name="Liu X.D."/>
            <person name="Xu X.Y."/>
            <person name="Sun W.H."/>
            <person name="Yu X."/>
            <person name="Zhu X."/>
            <person name="Wang Z.W."/>
            <person name="Zhao X."/>
            <person name="Zhong W.Y."/>
            <person name="Chen H."/>
            <person name="Yin W.L."/>
            <person name="Huang T."/>
            <person name="Niu S.C."/>
            <person name="Liu Z.J."/>
        </authorList>
    </citation>
    <scope>NUCLEOTIDE SEQUENCE [LARGE SCALE GENOMIC DNA]</scope>
    <source>
        <strain evidence="2">Lindl</strain>
    </source>
</reference>
<name>A0AAV7HC65_DENCH</name>
<dbReference type="AlphaFoldDB" id="A0AAV7HC65"/>
<dbReference type="EMBL" id="JAGFBR010000006">
    <property type="protein sequence ID" value="KAH0465654.1"/>
    <property type="molecule type" value="Genomic_DNA"/>
</dbReference>
<sequence>MVLHDPLRIVPKLPTDQSRMPPPSSSLRPKIHLGRLQPFIKCWKVPLLLSSVGHRKYSNNMAWNDLPIDLLRCISSQLSIVDLARLSVVCTRGI</sequence>
<dbReference type="SUPFAM" id="SSF81383">
    <property type="entry name" value="F-box domain"/>
    <property type="match status" value="1"/>
</dbReference>
<dbReference type="Proteomes" id="UP000775213">
    <property type="component" value="Unassembled WGS sequence"/>
</dbReference>
<accession>A0AAV7HC65</accession>
<organism evidence="2 3">
    <name type="scientific">Dendrobium chrysotoxum</name>
    <name type="common">Orchid</name>
    <dbReference type="NCBI Taxonomy" id="161865"/>
    <lineage>
        <taxon>Eukaryota</taxon>
        <taxon>Viridiplantae</taxon>
        <taxon>Streptophyta</taxon>
        <taxon>Embryophyta</taxon>
        <taxon>Tracheophyta</taxon>
        <taxon>Spermatophyta</taxon>
        <taxon>Magnoliopsida</taxon>
        <taxon>Liliopsida</taxon>
        <taxon>Asparagales</taxon>
        <taxon>Orchidaceae</taxon>
        <taxon>Epidendroideae</taxon>
        <taxon>Malaxideae</taxon>
        <taxon>Dendrobiinae</taxon>
        <taxon>Dendrobium</taxon>
    </lineage>
</organism>
<dbReference type="Gene3D" id="1.20.1280.50">
    <property type="match status" value="1"/>
</dbReference>
<evidence type="ECO:0000259" key="1">
    <source>
        <dbReference type="PROSITE" id="PS50181"/>
    </source>
</evidence>